<feature type="transmembrane region" description="Helical" evidence="1">
    <location>
        <begin position="134"/>
        <end position="155"/>
    </location>
</feature>
<keyword evidence="1" id="KW-0812">Transmembrane</keyword>
<accession>A0A836CAS6</accession>
<keyword evidence="1" id="KW-0472">Membrane</keyword>
<dbReference type="Proteomes" id="UP000664859">
    <property type="component" value="Unassembled WGS sequence"/>
</dbReference>
<feature type="transmembrane region" description="Helical" evidence="1">
    <location>
        <begin position="83"/>
        <end position="107"/>
    </location>
</feature>
<evidence type="ECO:0000256" key="1">
    <source>
        <dbReference type="SAM" id="Phobius"/>
    </source>
</evidence>
<gene>
    <name evidence="2" type="ORF">JKP88DRAFT_167547</name>
</gene>
<sequence>MSEAAGSAHNAGAALRNAVCALLAALRIPLVVYQIQTQFASITGALLPQAYHTFLNWLNAVGFDLRWVLPLGCAADLNFYQRLLVATLAPLGVGTLLFTPRVIAALLPRELPSGRLAARIRAKAARLAAADLKLFLVFTFVIFSGVSAIVLQTFACETLKGTGLRYLRADYSIRCQTSEHSAYMVYAGFMILVYPIGIQPFMPGCCGSTVSMQKYCSTPAARARTLQSSLQAYYQRADYWECVECVRRISLTGLLVFIAPGTSSQYVAACALSFGAIVVYELVQPHRLRADTCLYTLGGVITWGVTFLAALTGGPAAAANVDGNALSERGAAAGVVLIALNVCCLCWRWPWHLLWGKK</sequence>
<feature type="transmembrane region" description="Helical" evidence="1">
    <location>
        <begin position="264"/>
        <end position="283"/>
    </location>
</feature>
<proteinExistence type="predicted"/>
<keyword evidence="3" id="KW-1185">Reference proteome</keyword>
<organism evidence="2 3">
    <name type="scientific">Tribonema minus</name>
    <dbReference type="NCBI Taxonomy" id="303371"/>
    <lineage>
        <taxon>Eukaryota</taxon>
        <taxon>Sar</taxon>
        <taxon>Stramenopiles</taxon>
        <taxon>Ochrophyta</taxon>
        <taxon>PX clade</taxon>
        <taxon>Xanthophyceae</taxon>
        <taxon>Tribonematales</taxon>
        <taxon>Tribonemataceae</taxon>
        <taxon>Tribonema</taxon>
    </lineage>
</organism>
<feature type="transmembrane region" description="Helical" evidence="1">
    <location>
        <begin position="295"/>
        <end position="318"/>
    </location>
</feature>
<comment type="caution">
    <text evidence="2">The sequence shown here is derived from an EMBL/GenBank/DDBJ whole genome shotgun (WGS) entry which is preliminary data.</text>
</comment>
<protein>
    <submittedName>
        <fullName evidence="2">Uncharacterized protein</fullName>
    </submittedName>
</protein>
<dbReference type="OrthoDB" id="5950997at2759"/>
<dbReference type="AlphaFoldDB" id="A0A836CAS6"/>
<name>A0A836CAS6_9STRA</name>
<evidence type="ECO:0000313" key="3">
    <source>
        <dbReference type="Proteomes" id="UP000664859"/>
    </source>
</evidence>
<feature type="transmembrane region" description="Helical" evidence="1">
    <location>
        <begin position="183"/>
        <end position="202"/>
    </location>
</feature>
<evidence type="ECO:0000313" key="2">
    <source>
        <dbReference type="EMBL" id="KAG5179485.1"/>
    </source>
</evidence>
<feature type="transmembrane region" description="Helical" evidence="1">
    <location>
        <begin position="330"/>
        <end position="349"/>
    </location>
</feature>
<keyword evidence="1" id="KW-1133">Transmembrane helix</keyword>
<dbReference type="EMBL" id="JAFCMP010000457">
    <property type="protein sequence ID" value="KAG5179485.1"/>
    <property type="molecule type" value="Genomic_DNA"/>
</dbReference>
<reference evidence="2" key="1">
    <citation type="submission" date="2021-02" db="EMBL/GenBank/DDBJ databases">
        <title>First Annotated Genome of the Yellow-green Alga Tribonema minus.</title>
        <authorList>
            <person name="Mahan K.M."/>
        </authorList>
    </citation>
    <scope>NUCLEOTIDE SEQUENCE</scope>
    <source>
        <strain evidence="2">UTEX B ZZ1240</strain>
    </source>
</reference>